<accession>A0A2U3KNQ9</accession>
<dbReference type="EMBL" id="OMOD01000128">
    <property type="protein sequence ID" value="SPF41302.1"/>
    <property type="molecule type" value="Genomic_DNA"/>
</dbReference>
<dbReference type="AlphaFoldDB" id="A0A2U3KNQ9"/>
<dbReference type="Proteomes" id="UP000238701">
    <property type="component" value="Unassembled WGS sequence"/>
</dbReference>
<gene>
    <name evidence="1" type="ORF">SBA1_350030</name>
</gene>
<organism evidence="1 2">
    <name type="scientific">Candidatus Sulfotelmatobacter kueseliae</name>
    <dbReference type="NCBI Taxonomy" id="2042962"/>
    <lineage>
        <taxon>Bacteria</taxon>
        <taxon>Pseudomonadati</taxon>
        <taxon>Acidobacteriota</taxon>
        <taxon>Terriglobia</taxon>
        <taxon>Terriglobales</taxon>
        <taxon>Candidatus Korobacteraceae</taxon>
        <taxon>Candidatus Sulfotelmatobacter</taxon>
    </lineage>
</organism>
<proteinExistence type="predicted"/>
<reference evidence="2" key="1">
    <citation type="submission" date="2018-02" db="EMBL/GenBank/DDBJ databases">
        <authorList>
            <person name="Hausmann B."/>
        </authorList>
    </citation>
    <scope>NUCLEOTIDE SEQUENCE [LARGE SCALE GENOMIC DNA]</scope>
    <source>
        <strain evidence="2">Peat soil MAG SbA1</strain>
    </source>
</reference>
<evidence type="ECO:0000313" key="1">
    <source>
        <dbReference type="EMBL" id="SPF41302.1"/>
    </source>
</evidence>
<sequence length="134" mass="14861">MNFDKDTNRMEDALKNALRRREAPEGFADRVLTRVAERSSATPVVLRHQSWLRLFAQPLVRGAAATAVCAALVVGGIHYRNVQREHAEGKAAKQQLILALRIAGSKLQLAKSKINEINVNHVPADQTGNQEEKE</sequence>
<evidence type="ECO:0000313" key="2">
    <source>
        <dbReference type="Proteomes" id="UP000238701"/>
    </source>
</evidence>
<dbReference type="OrthoDB" id="122931at2"/>
<name>A0A2U3KNQ9_9BACT</name>
<protein>
    <submittedName>
        <fullName evidence="1">Uncharacterized protein</fullName>
    </submittedName>
</protein>